<protein>
    <submittedName>
        <fullName evidence="1">Uncharacterized protein</fullName>
    </submittedName>
</protein>
<sequence length="80" mass="9225">MHSCSRQFVAGDLRSSLSFDQGMSQSSCHVSMLMNRSSLPLLYMLELQLHAWCCHLPIVYFVSFFVCYSFERELSDICFG</sequence>
<name>A0A0A9KV44_ARUDO</name>
<dbReference type="AlphaFoldDB" id="A0A0A9KV44"/>
<evidence type="ECO:0000313" key="1">
    <source>
        <dbReference type="EMBL" id="JAD45308.1"/>
    </source>
</evidence>
<organism evidence="1">
    <name type="scientific">Arundo donax</name>
    <name type="common">Giant reed</name>
    <name type="synonym">Donax arundinaceus</name>
    <dbReference type="NCBI Taxonomy" id="35708"/>
    <lineage>
        <taxon>Eukaryota</taxon>
        <taxon>Viridiplantae</taxon>
        <taxon>Streptophyta</taxon>
        <taxon>Embryophyta</taxon>
        <taxon>Tracheophyta</taxon>
        <taxon>Spermatophyta</taxon>
        <taxon>Magnoliopsida</taxon>
        <taxon>Liliopsida</taxon>
        <taxon>Poales</taxon>
        <taxon>Poaceae</taxon>
        <taxon>PACMAD clade</taxon>
        <taxon>Arundinoideae</taxon>
        <taxon>Arundineae</taxon>
        <taxon>Arundo</taxon>
    </lineage>
</organism>
<reference evidence="1" key="2">
    <citation type="journal article" date="2015" name="Data Brief">
        <title>Shoot transcriptome of the giant reed, Arundo donax.</title>
        <authorList>
            <person name="Barrero R.A."/>
            <person name="Guerrero F.D."/>
            <person name="Moolhuijzen P."/>
            <person name="Goolsby J.A."/>
            <person name="Tidwell J."/>
            <person name="Bellgard S.E."/>
            <person name="Bellgard M.I."/>
        </authorList>
    </citation>
    <scope>NUCLEOTIDE SEQUENCE</scope>
    <source>
        <tissue evidence="1">Shoot tissue taken approximately 20 cm above the soil surface</tissue>
    </source>
</reference>
<proteinExistence type="predicted"/>
<reference evidence="1" key="1">
    <citation type="submission" date="2014-09" db="EMBL/GenBank/DDBJ databases">
        <authorList>
            <person name="Magalhaes I.L.F."/>
            <person name="Oliveira U."/>
            <person name="Santos F.R."/>
            <person name="Vidigal T.H.D.A."/>
            <person name="Brescovit A.D."/>
            <person name="Santos A.J."/>
        </authorList>
    </citation>
    <scope>NUCLEOTIDE SEQUENCE</scope>
    <source>
        <tissue evidence="1">Shoot tissue taken approximately 20 cm above the soil surface</tissue>
    </source>
</reference>
<dbReference type="EMBL" id="GBRH01252587">
    <property type="protein sequence ID" value="JAD45308.1"/>
    <property type="molecule type" value="Transcribed_RNA"/>
</dbReference>
<accession>A0A0A9KV44</accession>